<proteinExistence type="predicted"/>
<dbReference type="OrthoDB" id="2755980at2759"/>
<accession>A0A1M2VKE4</accession>
<evidence type="ECO:0000313" key="1">
    <source>
        <dbReference type="EMBL" id="OJT08040.1"/>
    </source>
</evidence>
<sequence length="350" mass="39523">MADINVEAAVDLAQQREDAVRDAIAALDEDITNMREAYSLPLDASQWTSVFASRITMRNKEHRQRVKQELYSIGHHLKHLYGEGGEEDSKNKSKAMSYLFGLVITAFKANRRMNAFLDELIALHGRLADAGTLSLADRVFIRKSLPDLERCRTRLASDVDKVKKDFDDYKHPLFIVAYESELKKCQDTLSKRKTTKHNVEQEARPLLSILAALSEARISIHQQSTILGYRQEMAWFQIPSGRVLTSEVEEELAKYDALSHSIAVQTDAHKEALRLLRALEESAVVAPATLPGRGRNEIPVEALCGTLAAYERICTSCTEMMQLLEPIVETLDHYLKVLRQVDVVRRAFSG</sequence>
<gene>
    <name evidence="1" type="ORF">TRAPUB_1066</name>
</gene>
<protein>
    <submittedName>
        <fullName evidence="1">Uncharacterized protein</fullName>
    </submittedName>
</protein>
<dbReference type="Proteomes" id="UP000184267">
    <property type="component" value="Unassembled WGS sequence"/>
</dbReference>
<dbReference type="EMBL" id="MNAD01001089">
    <property type="protein sequence ID" value="OJT08040.1"/>
    <property type="molecule type" value="Genomic_DNA"/>
</dbReference>
<organism evidence="1 2">
    <name type="scientific">Trametes pubescens</name>
    <name type="common">White-rot fungus</name>
    <dbReference type="NCBI Taxonomy" id="154538"/>
    <lineage>
        <taxon>Eukaryota</taxon>
        <taxon>Fungi</taxon>
        <taxon>Dikarya</taxon>
        <taxon>Basidiomycota</taxon>
        <taxon>Agaricomycotina</taxon>
        <taxon>Agaricomycetes</taxon>
        <taxon>Polyporales</taxon>
        <taxon>Polyporaceae</taxon>
        <taxon>Trametes</taxon>
    </lineage>
</organism>
<dbReference type="AlphaFoldDB" id="A0A1M2VKE4"/>
<keyword evidence="2" id="KW-1185">Reference proteome</keyword>
<evidence type="ECO:0000313" key="2">
    <source>
        <dbReference type="Proteomes" id="UP000184267"/>
    </source>
</evidence>
<name>A0A1M2VKE4_TRAPU</name>
<reference evidence="1 2" key="1">
    <citation type="submission" date="2016-10" db="EMBL/GenBank/DDBJ databases">
        <title>Genome sequence of the basidiomycete white-rot fungus Trametes pubescens.</title>
        <authorList>
            <person name="Makela M.R."/>
            <person name="Granchi Z."/>
            <person name="Peng M."/>
            <person name="De Vries R.P."/>
            <person name="Grigoriev I."/>
            <person name="Riley R."/>
            <person name="Hilden K."/>
        </authorList>
    </citation>
    <scope>NUCLEOTIDE SEQUENCE [LARGE SCALE GENOMIC DNA]</scope>
    <source>
        <strain evidence="1 2">FBCC735</strain>
    </source>
</reference>
<comment type="caution">
    <text evidence="1">The sequence shown here is derived from an EMBL/GenBank/DDBJ whole genome shotgun (WGS) entry which is preliminary data.</text>
</comment>